<dbReference type="AlphaFoldDB" id="A0A1V2JS93"/>
<feature type="coiled-coil region" evidence="1">
    <location>
        <begin position="213"/>
        <end position="243"/>
    </location>
</feature>
<keyword evidence="3" id="KW-1185">Reference proteome</keyword>
<evidence type="ECO:0000313" key="2">
    <source>
        <dbReference type="EMBL" id="ONH48313.1"/>
    </source>
</evidence>
<dbReference type="GeneID" id="57375313"/>
<dbReference type="RefSeq" id="WP_071493909.1">
    <property type="nucleotide sequence ID" value="NZ_LT629702.1"/>
</dbReference>
<evidence type="ECO:0000313" key="3">
    <source>
        <dbReference type="Proteomes" id="UP000188559"/>
    </source>
</evidence>
<organism evidence="2 3">
    <name type="scientific">Pseudomonas azotoformans</name>
    <dbReference type="NCBI Taxonomy" id="47878"/>
    <lineage>
        <taxon>Bacteria</taxon>
        <taxon>Pseudomonadati</taxon>
        <taxon>Pseudomonadota</taxon>
        <taxon>Gammaproteobacteria</taxon>
        <taxon>Pseudomonadales</taxon>
        <taxon>Pseudomonadaceae</taxon>
        <taxon>Pseudomonas</taxon>
    </lineage>
</organism>
<dbReference type="Proteomes" id="UP000188559">
    <property type="component" value="Unassembled WGS sequence"/>
</dbReference>
<comment type="caution">
    <text evidence="2">The sequence shown here is derived from an EMBL/GenBank/DDBJ whole genome shotgun (WGS) entry which is preliminary data.</text>
</comment>
<name>A0A1V2JS93_PSEAZ</name>
<accession>A0A1V2JS93</accession>
<keyword evidence="1" id="KW-0175">Coiled coil</keyword>
<evidence type="ECO:0000256" key="1">
    <source>
        <dbReference type="SAM" id="Coils"/>
    </source>
</evidence>
<proteinExistence type="predicted"/>
<reference evidence="2 3" key="1">
    <citation type="submission" date="2016-10" db="EMBL/GenBank/DDBJ databases">
        <title>Pseudomonas lactis sp. nov. and Pseudomonas paralactis sp. nov., isolated from bovine raw milk.</title>
        <authorList>
            <person name="Von Neubeck M."/>
            <person name="Huptas C."/>
            <person name="Glueck C."/>
            <person name="Krewinkel M."/>
            <person name="Stoeckel M."/>
            <person name="Stressler T."/>
            <person name="Fischer L."/>
            <person name="Hinrichs J."/>
            <person name="Scherer S."/>
            <person name="Wenning M."/>
        </authorList>
    </citation>
    <scope>NUCLEOTIDE SEQUENCE [LARGE SCALE GENOMIC DNA]</scope>
    <source>
        <strain evidence="2 3">DSM 18862</strain>
    </source>
</reference>
<dbReference type="EMBL" id="MNPV01000001">
    <property type="protein sequence ID" value="ONH48313.1"/>
    <property type="molecule type" value="Genomic_DNA"/>
</dbReference>
<protein>
    <submittedName>
        <fullName evidence="2">Uncharacterized protein</fullName>
    </submittedName>
</protein>
<dbReference type="OrthoDB" id="9124960at2"/>
<sequence length="330" mass="37972">MHEKLDRTVEIRTFNTISEIEALPGFKKENPVSPKNYKHILGDYFFSDEVKCCLLKSNDKLCNEGHKWGFVALLTDNSITLVGNDCAQTKFDGKSKLNADRTKYLNQKKYEEGLERLRTLVEQKDSALKEVFQVKSDLATVQARVHAMREKLGPQTMRHLESIARTGAYALSVTGVTIKEYTDKKGKIKTDRRTQRMTLGTIANTSFLLVERYRDVLQNLSDVKKAYDEAEKIEKNVTTLKLNALTKKMDVIELARKNAFQLIEQEQKFAASDLSLLCYITSDKVERYKSAKYALEQANQDSGKEKAKEWFAERDRFFRNQLNVTKIEVL</sequence>
<gene>
    <name evidence="2" type="ORF">BLL37_02835</name>
</gene>